<evidence type="ECO:0000313" key="3">
    <source>
        <dbReference type="Proteomes" id="UP000722485"/>
    </source>
</evidence>
<reference evidence="2" key="1">
    <citation type="submission" date="2020-03" db="EMBL/GenBank/DDBJ databases">
        <title>Draft Genome Sequence of Cylindrodendrum hubeiense.</title>
        <authorList>
            <person name="Buettner E."/>
            <person name="Kellner H."/>
        </authorList>
    </citation>
    <scope>NUCLEOTIDE SEQUENCE</scope>
    <source>
        <strain evidence="2">IHI 201604</strain>
    </source>
</reference>
<dbReference type="Pfam" id="PF23238">
    <property type="entry name" value="DUF7068"/>
    <property type="match status" value="1"/>
</dbReference>
<gene>
    <name evidence="2" type="ORF">G7Z17_g195</name>
</gene>
<proteinExistence type="predicted"/>
<feature type="domain" description="NACHT" evidence="1">
    <location>
        <begin position="385"/>
        <end position="524"/>
    </location>
</feature>
<comment type="caution">
    <text evidence="2">The sequence shown here is derived from an EMBL/GenBank/DDBJ whole genome shotgun (WGS) entry which is preliminary data.</text>
</comment>
<accession>A0A9P5HLK3</accession>
<protein>
    <recommendedName>
        <fullName evidence="1">NACHT domain-containing protein</fullName>
    </recommendedName>
</protein>
<evidence type="ECO:0000259" key="1">
    <source>
        <dbReference type="PROSITE" id="PS50837"/>
    </source>
</evidence>
<dbReference type="InterPro" id="IPR029058">
    <property type="entry name" value="AB_hydrolase_fold"/>
</dbReference>
<dbReference type="AlphaFoldDB" id="A0A9P5HLK3"/>
<dbReference type="Proteomes" id="UP000722485">
    <property type="component" value="Unassembled WGS sequence"/>
</dbReference>
<dbReference type="InterPro" id="IPR055496">
    <property type="entry name" value="DUF7068"/>
</dbReference>
<dbReference type="PROSITE" id="PS50837">
    <property type="entry name" value="NACHT"/>
    <property type="match status" value="1"/>
</dbReference>
<dbReference type="SUPFAM" id="SSF53474">
    <property type="entry name" value="alpha/beta-Hydrolases"/>
    <property type="match status" value="1"/>
</dbReference>
<organism evidence="2 3">
    <name type="scientific">Cylindrodendrum hubeiense</name>
    <dbReference type="NCBI Taxonomy" id="595255"/>
    <lineage>
        <taxon>Eukaryota</taxon>
        <taxon>Fungi</taxon>
        <taxon>Dikarya</taxon>
        <taxon>Ascomycota</taxon>
        <taxon>Pezizomycotina</taxon>
        <taxon>Sordariomycetes</taxon>
        <taxon>Hypocreomycetidae</taxon>
        <taxon>Hypocreales</taxon>
        <taxon>Nectriaceae</taxon>
        <taxon>Cylindrodendrum</taxon>
    </lineage>
</organism>
<dbReference type="SUPFAM" id="SSF52540">
    <property type="entry name" value="P-loop containing nucleoside triphosphate hydrolases"/>
    <property type="match status" value="1"/>
</dbReference>
<sequence>MAPQWQGVRLEQVNTTEASEGVPDVDIIAVHGLDTKSPDTWIWQDRDKPNTNWLADSHMLPAQVQRTRIFTCDWPADLIQDSHSITWRIEELAVCLLAGIQTMRLTSAKNGLEHPPILFIASCLGGLILMKALLIADNVQSDYISLRKATRGIVFLATPFRGTAFQDIANWSLPVLKTWTWLRNKAVTQLVDNVKGSTFDLEELVRMFSQLCQDKDYPCEAFTFYETGGTTLHRRLVDRSSATLDIVTNPLPLKRPHVTMNKFWGLEDPDFKLVVGKVQALLKIIREKRPLEQPDAWIRKNHYTADNLKIERLSGKRLPMDQCYINLAIIEQPGNRADHSRTTQSSPFSLLARQRVLAPNEAIQVQLATIFSQRQGPDARPIHPRRILIRGRAGVGKTTLCKKIVYEFTHGTQTELHSTWTGLFDRLLWLPLRNLKGRSAESYNHENLFYDEYFFAHGIDDGHRLAKELWQAVRDTNSQKTLFLLDGLDEVFQYLSGNGAMTSFLKLLLNEPNVIITSRPNASLPLGLQTPDVELETIGFYPDQVKAYINADPSMKPRSDEVLSFIQKHWLIQGLVRIPIQLDALCYTWEDFDTKTMPNTMTGIYEAITQKLWKKDAMRLGMPGSYAQSAHPTEIQGFVKNEIALIENLAFNGLRSDIIDFTSELRAKLVNMIPLPILTRDEMMSLDERLARLSFLRTTDSLSNAEDRNYHFIHLTFQEYFAARYFVRQWQDAKPLEHLFSNRENMDDDIVTDPKVFLQKHKYTARYDILWRFAAGLFDAVGQANEFIDIIEEEPLDILGPTHQRLT</sequence>
<dbReference type="Pfam" id="PF05729">
    <property type="entry name" value="NACHT"/>
    <property type="match status" value="1"/>
</dbReference>
<dbReference type="Gene3D" id="3.40.50.1820">
    <property type="entry name" value="alpha/beta hydrolase"/>
    <property type="match status" value="1"/>
</dbReference>
<keyword evidence="3" id="KW-1185">Reference proteome</keyword>
<name>A0A9P5HLK3_9HYPO</name>
<evidence type="ECO:0000313" key="2">
    <source>
        <dbReference type="EMBL" id="KAF7558104.1"/>
    </source>
</evidence>
<dbReference type="InterPro" id="IPR027417">
    <property type="entry name" value="P-loop_NTPase"/>
</dbReference>
<dbReference type="EMBL" id="JAANBB010000001">
    <property type="protein sequence ID" value="KAF7558104.1"/>
    <property type="molecule type" value="Genomic_DNA"/>
</dbReference>
<dbReference type="Gene3D" id="3.40.50.300">
    <property type="entry name" value="P-loop containing nucleotide triphosphate hydrolases"/>
    <property type="match status" value="1"/>
</dbReference>
<dbReference type="PANTHER" id="PTHR46844:SF1">
    <property type="entry name" value="SLR5058 PROTEIN"/>
    <property type="match status" value="1"/>
</dbReference>
<dbReference type="InterPro" id="IPR007111">
    <property type="entry name" value="NACHT_NTPase"/>
</dbReference>
<dbReference type="PANTHER" id="PTHR46844">
    <property type="entry name" value="SLR5058 PROTEIN"/>
    <property type="match status" value="1"/>
</dbReference>
<dbReference type="OrthoDB" id="427518at2759"/>